<dbReference type="Pfam" id="PF05426">
    <property type="entry name" value="Alginate_lyase"/>
    <property type="match status" value="1"/>
</dbReference>
<keyword evidence="6" id="KW-1185">Reference proteome</keyword>
<feature type="region of interest" description="Disordered" evidence="3">
    <location>
        <begin position="43"/>
        <end position="68"/>
    </location>
</feature>
<evidence type="ECO:0000313" key="6">
    <source>
        <dbReference type="Proteomes" id="UP000030762"/>
    </source>
</evidence>
<dbReference type="EMBL" id="JH767200">
    <property type="protein sequence ID" value="EQC28013.1"/>
    <property type="molecule type" value="Genomic_DNA"/>
</dbReference>
<dbReference type="RefSeq" id="XP_008618626.1">
    <property type="nucleotide sequence ID" value="XM_008620404.1"/>
</dbReference>
<dbReference type="AlphaFoldDB" id="T0R7I2"/>
<name>T0R7I2_SAPDV</name>
<reference evidence="5 6" key="1">
    <citation type="submission" date="2012-04" db="EMBL/GenBank/DDBJ databases">
        <title>The Genome Sequence of Saprolegnia declina VS20.</title>
        <authorList>
            <consortium name="The Broad Institute Genome Sequencing Platform"/>
            <person name="Russ C."/>
            <person name="Nusbaum C."/>
            <person name="Tyler B."/>
            <person name="van West P."/>
            <person name="Dieguez-Uribeondo J."/>
            <person name="de Bruijn I."/>
            <person name="Tripathy S."/>
            <person name="Jiang R."/>
            <person name="Young S.K."/>
            <person name="Zeng Q."/>
            <person name="Gargeya S."/>
            <person name="Fitzgerald M."/>
            <person name="Haas B."/>
            <person name="Abouelleil A."/>
            <person name="Alvarado L."/>
            <person name="Arachchi H.M."/>
            <person name="Berlin A."/>
            <person name="Chapman S.B."/>
            <person name="Goldberg J."/>
            <person name="Griggs A."/>
            <person name="Gujja S."/>
            <person name="Hansen M."/>
            <person name="Howarth C."/>
            <person name="Imamovic A."/>
            <person name="Larimer J."/>
            <person name="McCowen C."/>
            <person name="Montmayeur A."/>
            <person name="Murphy C."/>
            <person name="Neiman D."/>
            <person name="Pearson M."/>
            <person name="Priest M."/>
            <person name="Roberts A."/>
            <person name="Saif S."/>
            <person name="Shea T."/>
            <person name="Sisk P."/>
            <person name="Sykes S."/>
            <person name="Wortman J."/>
            <person name="Nusbaum C."/>
            <person name="Birren B."/>
        </authorList>
    </citation>
    <scope>NUCLEOTIDE SEQUENCE [LARGE SCALE GENOMIC DNA]</scope>
    <source>
        <strain evidence="5 6">VS20</strain>
    </source>
</reference>
<dbReference type="VEuPathDB" id="FungiDB:SDRG_14285"/>
<evidence type="ECO:0000259" key="4">
    <source>
        <dbReference type="Pfam" id="PF05426"/>
    </source>
</evidence>
<accession>T0R7I2</accession>
<evidence type="ECO:0000256" key="3">
    <source>
        <dbReference type="SAM" id="MobiDB-lite"/>
    </source>
</evidence>
<keyword evidence="1" id="KW-0732">Signal</keyword>
<evidence type="ECO:0000313" key="5">
    <source>
        <dbReference type="EMBL" id="EQC28013.1"/>
    </source>
</evidence>
<gene>
    <name evidence="5" type="ORF">SDRG_14285</name>
</gene>
<dbReference type="InterPro" id="IPR008397">
    <property type="entry name" value="Alginate_lyase_dom"/>
</dbReference>
<dbReference type="InterPro" id="IPR008929">
    <property type="entry name" value="Chondroitin_lyas"/>
</dbReference>
<protein>
    <recommendedName>
        <fullName evidence="4">Alginate lyase domain-containing protein</fullName>
    </recommendedName>
</protein>
<dbReference type="Proteomes" id="UP000030762">
    <property type="component" value="Unassembled WGS sequence"/>
</dbReference>
<dbReference type="GO" id="GO:0016829">
    <property type="term" value="F:lyase activity"/>
    <property type="evidence" value="ECO:0007669"/>
    <property type="project" value="UniProtKB-KW"/>
</dbReference>
<feature type="compositionally biased region" description="Low complexity" evidence="3">
    <location>
        <begin position="52"/>
        <end position="63"/>
    </location>
</feature>
<dbReference type="Gene3D" id="1.50.10.100">
    <property type="entry name" value="Chondroitin AC/alginate lyase"/>
    <property type="match status" value="1"/>
</dbReference>
<feature type="domain" description="Alginate lyase" evidence="4">
    <location>
        <begin position="450"/>
        <end position="593"/>
    </location>
</feature>
<keyword evidence="2" id="KW-0456">Lyase</keyword>
<dbReference type="OMA" id="QRRTYAN"/>
<dbReference type="InParanoid" id="T0R7I2"/>
<dbReference type="OrthoDB" id="63533at2759"/>
<evidence type="ECO:0000256" key="1">
    <source>
        <dbReference type="ARBA" id="ARBA00022729"/>
    </source>
</evidence>
<sequence>MSMRRRCTVATLRASFALLFVLSLVLTWCSLYAGGSLPRATSTLRPPSNLRASTSAPTAGATEPPAPIANDVYPDVGLPPDVLLGRVIGNALPPRHHPNRTLANIRFILEHEDLDDARVQSHWVLNRILDPAVEADIIALLTLFEANYSVIPFDVRAYAAQPFALFDEDDGTDHLHAETALDAWNSKLLVSSIYDTKNLYAMSINHARNAILDLGHALGVRWILPWDQNCFLTRSAWKTIRADLDAYQDDASTKYVVTWMDRLRVENDVVLVPNYTPDAWEEPQIIFRSDAGERFDEALRYGRRDKAALLVRLGVPGVWFEWGWSQWERARTYEKPAVDCPSPPPSSGYVVRLFSGKAVYEGQANGFHREMARADAVTTMLETLEARAMVDALQYTPTRLVLYDPDRLRSLAPLALAQVQARAERAMQMSSPAQRSISDRSMYSPDMSNDAIEREMRRQFDAFVDATAALVFGYLAKRDDMYATKALMLVHAWFIQDRTKMQPVPSLKVTQSLPVLCDALRLLETQASSLFTAGIAMHVTTWMKEYLSALVDPEKARSWFVSRGATGLSYDMQVATLSAYVNDPARARYHLHTVQSRLLALPTGDDAVEQLRLYVQVAAMGVSAGADMWQFEAPAKPNVLCTAVAAHVSCCDPTTDHICAAAATNVSSIYARGWDLLDVALRHCDAWSAACPQVRDRVRATVDNAAHWQDLSAAWLAHSIPPYPTLWQ</sequence>
<organism evidence="5 6">
    <name type="scientific">Saprolegnia diclina (strain VS20)</name>
    <dbReference type="NCBI Taxonomy" id="1156394"/>
    <lineage>
        <taxon>Eukaryota</taxon>
        <taxon>Sar</taxon>
        <taxon>Stramenopiles</taxon>
        <taxon>Oomycota</taxon>
        <taxon>Saprolegniomycetes</taxon>
        <taxon>Saprolegniales</taxon>
        <taxon>Saprolegniaceae</taxon>
        <taxon>Saprolegnia</taxon>
    </lineage>
</organism>
<evidence type="ECO:0000256" key="2">
    <source>
        <dbReference type="ARBA" id="ARBA00023239"/>
    </source>
</evidence>
<proteinExistence type="predicted"/>
<dbReference type="GeneID" id="19955012"/>
<dbReference type="eggNOG" id="ENOG502RYM5">
    <property type="taxonomic scope" value="Eukaryota"/>
</dbReference>